<dbReference type="SMART" id="SM00829">
    <property type="entry name" value="PKS_ER"/>
    <property type="match status" value="1"/>
</dbReference>
<name>A0A2T5FWL7_9SPHN</name>
<feature type="domain" description="Enoyl reductase (ER)" evidence="1">
    <location>
        <begin position="9"/>
        <end position="334"/>
    </location>
</feature>
<dbReference type="InterPro" id="IPR052711">
    <property type="entry name" value="Zinc_ADH-like"/>
</dbReference>
<dbReference type="Proteomes" id="UP000244162">
    <property type="component" value="Unassembled WGS sequence"/>
</dbReference>
<dbReference type="Pfam" id="PF00107">
    <property type="entry name" value="ADH_zinc_N"/>
    <property type="match status" value="1"/>
</dbReference>
<dbReference type="SUPFAM" id="SSF51735">
    <property type="entry name" value="NAD(P)-binding Rossmann-fold domains"/>
    <property type="match status" value="1"/>
</dbReference>
<evidence type="ECO:0000313" key="3">
    <source>
        <dbReference type="Proteomes" id="UP000244162"/>
    </source>
</evidence>
<dbReference type="InterPro" id="IPR036291">
    <property type="entry name" value="NAD(P)-bd_dom_sf"/>
</dbReference>
<organism evidence="2 3">
    <name type="scientific">Sphingomonas oleivorans</name>
    <dbReference type="NCBI Taxonomy" id="1735121"/>
    <lineage>
        <taxon>Bacteria</taxon>
        <taxon>Pseudomonadati</taxon>
        <taxon>Pseudomonadota</taxon>
        <taxon>Alphaproteobacteria</taxon>
        <taxon>Sphingomonadales</taxon>
        <taxon>Sphingomonadaceae</taxon>
        <taxon>Sphingomonas</taxon>
    </lineage>
</organism>
<gene>
    <name evidence="2" type="ORF">CLG96_13685</name>
</gene>
<dbReference type="CDD" id="cd08276">
    <property type="entry name" value="MDR7"/>
    <property type="match status" value="1"/>
</dbReference>
<protein>
    <submittedName>
        <fullName evidence="2">Alcohol dehydrogenase</fullName>
    </submittedName>
</protein>
<dbReference type="PANTHER" id="PTHR45033:SF2">
    <property type="entry name" value="ZINC-TYPE ALCOHOL DEHYDROGENASE-LIKE PROTEIN C1773.06C"/>
    <property type="match status" value="1"/>
</dbReference>
<dbReference type="RefSeq" id="WP_107968516.1">
    <property type="nucleotide sequence ID" value="NZ_NWBU01000010.1"/>
</dbReference>
<sequence>MRALSLRGPSLDDLAEVELPDPPRPGHGQILVRMRAASLNFIDLAVATGQYPGVTYPLVPVADGAGEVVEIGEGESVSGLKIGDRVALHPKALWIAGRGTAENGAAMRGLSLPGSLREIATADAASVVKIADHLSWEAAATLPIAATTAWNALAAADAGPGATVVLLGTGGVSIFGLQLAKARGARVIITSSSDSKLERARSLGADETINYGTSPDWDAEVKRLTAGRGADLILETVGSDTFARSVAAVRQGGVIFTIGFITGTTLELDLMPVIVKAVRVQGNNTGSVQDFSQAMQAIDAARIEPVVDRIFGIDEVGEAYRLLSRGGFFGKIAIRLDW</sequence>
<dbReference type="GO" id="GO:0016491">
    <property type="term" value="F:oxidoreductase activity"/>
    <property type="evidence" value="ECO:0007669"/>
    <property type="project" value="InterPro"/>
</dbReference>
<dbReference type="InterPro" id="IPR011032">
    <property type="entry name" value="GroES-like_sf"/>
</dbReference>
<proteinExistence type="predicted"/>
<dbReference type="OrthoDB" id="9790818at2"/>
<dbReference type="EMBL" id="NWBU01000010">
    <property type="protein sequence ID" value="PTQ10168.1"/>
    <property type="molecule type" value="Genomic_DNA"/>
</dbReference>
<dbReference type="InterPro" id="IPR013154">
    <property type="entry name" value="ADH-like_N"/>
</dbReference>
<dbReference type="InterPro" id="IPR013149">
    <property type="entry name" value="ADH-like_C"/>
</dbReference>
<dbReference type="Pfam" id="PF08240">
    <property type="entry name" value="ADH_N"/>
    <property type="match status" value="1"/>
</dbReference>
<keyword evidence="3" id="KW-1185">Reference proteome</keyword>
<dbReference type="AlphaFoldDB" id="A0A2T5FWL7"/>
<accession>A0A2T5FWL7</accession>
<dbReference type="SUPFAM" id="SSF50129">
    <property type="entry name" value="GroES-like"/>
    <property type="match status" value="1"/>
</dbReference>
<reference evidence="2 3" key="1">
    <citation type="submission" date="2017-09" db="EMBL/GenBank/DDBJ databases">
        <title>Sphingomonas panjinensis sp.nov., isolated from oil-contaminated soil.</title>
        <authorList>
            <person name="Wang L."/>
            <person name="Chen L."/>
        </authorList>
    </citation>
    <scope>NUCLEOTIDE SEQUENCE [LARGE SCALE GENOMIC DNA]</scope>
    <source>
        <strain evidence="2 3">FW-11</strain>
    </source>
</reference>
<dbReference type="InterPro" id="IPR020843">
    <property type="entry name" value="ER"/>
</dbReference>
<evidence type="ECO:0000259" key="1">
    <source>
        <dbReference type="SMART" id="SM00829"/>
    </source>
</evidence>
<evidence type="ECO:0000313" key="2">
    <source>
        <dbReference type="EMBL" id="PTQ10168.1"/>
    </source>
</evidence>
<comment type="caution">
    <text evidence="2">The sequence shown here is derived from an EMBL/GenBank/DDBJ whole genome shotgun (WGS) entry which is preliminary data.</text>
</comment>
<dbReference type="PANTHER" id="PTHR45033">
    <property type="match status" value="1"/>
</dbReference>
<dbReference type="Gene3D" id="3.40.50.720">
    <property type="entry name" value="NAD(P)-binding Rossmann-like Domain"/>
    <property type="match status" value="1"/>
</dbReference>
<dbReference type="Gene3D" id="3.90.180.10">
    <property type="entry name" value="Medium-chain alcohol dehydrogenases, catalytic domain"/>
    <property type="match status" value="1"/>
</dbReference>